<feature type="region of interest" description="Disordered" evidence="1">
    <location>
        <begin position="42"/>
        <end position="70"/>
    </location>
</feature>
<proteinExistence type="predicted"/>
<dbReference type="Proteomes" id="UP000035425">
    <property type="component" value="Unassembled WGS sequence"/>
</dbReference>
<evidence type="ECO:0000256" key="1">
    <source>
        <dbReference type="SAM" id="MobiDB-lite"/>
    </source>
</evidence>
<keyword evidence="3" id="KW-1185">Reference proteome</keyword>
<reference evidence="2 3" key="1">
    <citation type="submission" date="2014-12" db="EMBL/GenBank/DDBJ databases">
        <title>Frankia sp. BMG5.1 draft genome.</title>
        <authorList>
            <person name="Gtari M."/>
            <person name="Ghodhbane-Gtari F."/>
            <person name="Nouioui I."/>
            <person name="Ktari A."/>
            <person name="Hezbri K."/>
            <person name="Mimouni W."/>
            <person name="Sbissi I."/>
            <person name="Ayari A."/>
            <person name="Yamanaka T."/>
            <person name="Normand P."/>
            <person name="Tisa L.S."/>
            <person name="Boudabous A."/>
        </authorList>
    </citation>
    <scope>NUCLEOTIDE SEQUENCE [LARGE SCALE GENOMIC DNA]</scope>
    <source>
        <strain evidence="2 3">BMG5.1</strain>
    </source>
</reference>
<evidence type="ECO:0000313" key="2">
    <source>
        <dbReference type="EMBL" id="KLL09771.1"/>
    </source>
</evidence>
<gene>
    <name evidence="2" type="ORF">FrCorBMG51_22495</name>
</gene>
<dbReference type="RefSeq" id="WP_047225001.1">
    <property type="nucleotide sequence ID" value="NZ_JWIO01000059.1"/>
</dbReference>
<organism evidence="2 3">
    <name type="scientific">Protofrankia coriariae</name>
    <dbReference type="NCBI Taxonomy" id="1562887"/>
    <lineage>
        <taxon>Bacteria</taxon>
        <taxon>Bacillati</taxon>
        <taxon>Actinomycetota</taxon>
        <taxon>Actinomycetes</taxon>
        <taxon>Frankiales</taxon>
        <taxon>Frankiaceae</taxon>
        <taxon>Protofrankia</taxon>
    </lineage>
</organism>
<dbReference type="EMBL" id="JWIO01000059">
    <property type="protein sequence ID" value="KLL09771.1"/>
    <property type="molecule type" value="Genomic_DNA"/>
</dbReference>
<sequence>MLLMGSSGVGRSSIPRAGLLAGLDHRREADLDEPLAGRCRCPRREPNHCGQAPFRLADRPRTPSVTALGR</sequence>
<protein>
    <submittedName>
        <fullName evidence="2">Uncharacterized protein</fullName>
    </submittedName>
</protein>
<name>A0ABR5EZ85_9ACTN</name>
<accession>A0ABR5EZ85</accession>
<comment type="caution">
    <text evidence="2">The sequence shown here is derived from an EMBL/GenBank/DDBJ whole genome shotgun (WGS) entry which is preliminary data.</text>
</comment>
<evidence type="ECO:0000313" key="3">
    <source>
        <dbReference type="Proteomes" id="UP000035425"/>
    </source>
</evidence>